<dbReference type="Proteomes" id="UP000054166">
    <property type="component" value="Unassembled WGS sequence"/>
</dbReference>
<dbReference type="InParanoid" id="A0A0C3F2E4"/>
<proteinExistence type="predicted"/>
<keyword evidence="2" id="KW-0812">Transmembrane</keyword>
<dbReference type="AlphaFoldDB" id="A0A0C3F2E4"/>
<evidence type="ECO:0000313" key="3">
    <source>
        <dbReference type="EMBL" id="KIM78980.1"/>
    </source>
</evidence>
<reference evidence="4" key="2">
    <citation type="submission" date="2015-01" db="EMBL/GenBank/DDBJ databases">
        <title>Evolutionary Origins and Diversification of the Mycorrhizal Mutualists.</title>
        <authorList>
            <consortium name="DOE Joint Genome Institute"/>
            <consortium name="Mycorrhizal Genomics Consortium"/>
            <person name="Kohler A."/>
            <person name="Kuo A."/>
            <person name="Nagy L.G."/>
            <person name="Floudas D."/>
            <person name="Copeland A."/>
            <person name="Barry K.W."/>
            <person name="Cichocki N."/>
            <person name="Veneault-Fourrey C."/>
            <person name="LaButti K."/>
            <person name="Lindquist E.A."/>
            <person name="Lipzen A."/>
            <person name="Lundell T."/>
            <person name="Morin E."/>
            <person name="Murat C."/>
            <person name="Riley R."/>
            <person name="Ohm R."/>
            <person name="Sun H."/>
            <person name="Tunlid A."/>
            <person name="Henrissat B."/>
            <person name="Grigoriev I.V."/>
            <person name="Hibbett D.S."/>
            <person name="Martin F."/>
        </authorList>
    </citation>
    <scope>NUCLEOTIDE SEQUENCE [LARGE SCALE GENOMIC DNA]</scope>
    <source>
        <strain evidence="4">F 1598</strain>
    </source>
</reference>
<keyword evidence="4" id="KW-1185">Reference proteome</keyword>
<feature type="transmembrane region" description="Helical" evidence="2">
    <location>
        <begin position="57"/>
        <end position="78"/>
    </location>
</feature>
<keyword evidence="2" id="KW-0472">Membrane</keyword>
<organism evidence="3 4">
    <name type="scientific">Piloderma croceum (strain F 1598)</name>
    <dbReference type="NCBI Taxonomy" id="765440"/>
    <lineage>
        <taxon>Eukaryota</taxon>
        <taxon>Fungi</taxon>
        <taxon>Dikarya</taxon>
        <taxon>Basidiomycota</taxon>
        <taxon>Agaricomycotina</taxon>
        <taxon>Agaricomycetes</taxon>
        <taxon>Agaricomycetidae</taxon>
        <taxon>Atheliales</taxon>
        <taxon>Atheliaceae</taxon>
        <taxon>Piloderma</taxon>
    </lineage>
</organism>
<dbReference type="EMBL" id="KN833012">
    <property type="protein sequence ID" value="KIM78980.1"/>
    <property type="molecule type" value="Genomic_DNA"/>
</dbReference>
<dbReference type="HOGENOM" id="CLU_2203309_0_0_1"/>
<accession>A0A0C3F2E4</accession>
<reference evidence="3 4" key="1">
    <citation type="submission" date="2014-04" db="EMBL/GenBank/DDBJ databases">
        <authorList>
            <consortium name="DOE Joint Genome Institute"/>
            <person name="Kuo A."/>
            <person name="Tarkka M."/>
            <person name="Buscot F."/>
            <person name="Kohler A."/>
            <person name="Nagy L.G."/>
            <person name="Floudas D."/>
            <person name="Copeland A."/>
            <person name="Barry K.W."/>
            <person name="Cichocki N."/>
            <person name="Veneault-Fourrey C."/>
            <person name="LaButti K."/>
            <person name="Lindquist E.A."/>
            <person name="Lipzen A."/>
            <person name="Lundell T."/>
            <person name="Morin E."/>
            <person name="Murat C."/>
            <person name="Sun H."/>
            <person name="Tunlid A."/>
            <person name="Henrissat B."/>
            <person name="Grigoriev I.V."/>
            <person name="Hibbett D.S."/>
            <person name="Martin F."/>
            <person name="Nordberg H.P."/>
            <person name="Cantor M.N."/>
            <person name="Hua S.X."/>
        </authorList>
    </citation>
    <scope>NUCLEOTIDE SEQUENCE [LARGE SCALE GENOMIC DNA]</scope>
    <source>
        <strain evidence="3 4">F 1598</strain>
    </source>
</reference>
<gene>
    <name evidence="3" type="ORF">PILCRDRAFT_823832</name>
</gene>
<evidence type="ECO:0000313" key="4">
    <source>
        <dbReference type="Proteomes" id="UP000054166"/>
    </source>
</evidence>
<feature type="compositionally biased region" description="Polar residues" evidence="1">
    <location>
        <begin position="100"/>
        <end position="109"/>
    </location>
</feature>
<sequence length="109" mass="11869">MNYSREHRSCGTCDFAVFGICCPPERAGGKVCSRGGIIECQRFNCSYPVLSTSAYPYFTPSSIFAAMCLFMFSPLFWLTHLAASESSTSQTAAPPRPASVKNTYLSSPT</sequence>
<evidence type="ECO:0000256" key="2">
    <source>
        <dbReference type="SAM" id="Phobius"/>
    </source>
</evidence>
<keyword evidence="2" id="KW-1133">Transmembrane helix</keyword>
<name>A0A0C3F2E4_PILCF</name>
<feature type="region of interest" description="Disordered" evidence="1">
    <location>
        <begin position="87"/>
        <end position="109"/>
    </location>
</feature>
<feature type="non-terminal residue" evidence="3">
    <location>
        <position position="109"/>
    </location>
</feature>
<evidence type="ECO:0000256" key="1">
    <source>
        <dbReference type="SAM" id="MobiDB-lite"/>
    </source>
</evidence>
<protein>
    <submittedName>
        <fullName evidence="3">Uncharacterized protein</fullName>
    </submittedName>
</protein>